<proteinExistence type="predicted"/>
<keyword evidence="5" id="KW-1185">Reference proteome</keyword>
<evidence type="ECO:0000313" key="6">
    <source>
        <dbReference type="WBParaSite" id="ACRNAN_scaffold8828.g23892.t1"/>
    </source>
</evidence>
<dbReference type="GO" id="GO:0042073">
    <property type="term" value="P:intraciliary transport"/>
    <property type="evidence" value="ECO:0007669"/>
    <property type="project" value="TreeGrafter"/>
</dbReference>
<name>A0A914EKJ8_9BILA</name>
<dbReference type="CDD" id="cd23683">
    <property type="entry name" value="IFT52_CTD"/>
    <property type="match status" value="1"/>
</dbReference>
<dbReference type="InterPro" id="IPR048643">
    <property type="entry name" value="Itf52_C"/>
</dbReference>
<dbReference type="Pfam" id="PF23352">
    <property type="entry name" value="IFT52_central"/>
    <property type="match status" value="1"/>
</dbReference>
<feature type="domain" description="IFT52 GIFT" evidence="4">
    <location>
        <begin position="27"/>
        <end position="265"/>
    </location>
</feature>
<dbReference type="GO" id="GO:0005929">
    <property type="term" value="C:cilium"/>
    <property type="evidence" value="ECO:0007669"/>
    <property type="project" value="TreeGrafter"/>
</dbReference>
<dbReference type="InterPro" id="IPR055458">
    <property type="entry name" value="IFT52_GIFT"/>
</dbReference>
<feature type="domain" description="IFT52 central" evidence="3">
    <location>
        <begin position="282"/>
        <end position="365"/>
    </location>
</feature>
<sequence>MSNILRSQGNRLNPPKIQEPKREKSSTIVFDQSKRESFTLINGFRQLHKYLRNQWTVQTNNDEIMDATFEKVQIFVLPLPRQKFYEQEIDALRNFINSGGSLLVLMSEGGEQKSETNINFLLEEFGIACNTDAVIRTVYYKYFDPKEALVSNGVLNRAIATAAGKQMKIMDENNNNQALSFVYPYGSTLSVNRESVAILSTGTVCYPINRPVCAFHTTQSGGKIAVVGSVHMFTDQYIDKEENSKIWDVIIKYLSEGIELNPIDAADPDLADMHPIPDHIFMSNQLKMCLQESEVEQTIFGDFTKLFDASLQSIDLDLWPQTIKAYEKLGFKHEPLTLVGPSFEVPLPPLMPAVFPPNFREIPPPQLELFDLDDAFSSAESRMAQLANRCSENDLEHFIKEVGELLLINRNLPSNERNAKRVLEHILHQEEEDNNYMHENVQIFHDVEEANYFDDLDEYDDLDQ</sequence>
<dbReference type="AlphaFoldDB" id="A0A914EKJ8"/>
<dbReference type="GO" id="GO:0005814">
    <property type="term" value="C:centriole"/>
    <property type="evidence" value="ECO:0007669"/>
    <property type="project" value="TreeGrafter"/>
</dbReference>
<protein>
    <submittedName>
        <fullName evidence="6">Uncharacterized protein</fullName>
    </submittedName>
</protein>
<evidence type="ECO:0000259" key="3">
    <source>
        <dbReference type="Pfam" id="PF23352"/>
    </source>
</evidence>
<accession>A0A914EKJ8</accession>
<feature type="compositionally biased region" description="Polar residues" evidence="1">
    <location>
        <begin position="1"/>
        <end position="11"/>
    </location>
</feature>
<dbReference type="InterPro" id="IPR055460">
    <property type="entry name" value="IFT52_central"/>
</dbReference>
<dbReference type="Pfam" id="PF21178">
    <property type="entry name" value="Itf52_C"/>
    <property type="match status" value="1"/>
</dbReference>
<dbReference type="GO" id="GO:0030992">
    <property type="term" value="C:intraciliary transport particle B"/>
    <property type="evidence" value="ECO:0007669"/>
    <property type="project" value="TreeGrafter"/>
</dbReference>
<dbReference type="PANTHER" id="PTHR12969:SF7">
    <property type="entry name" value="INTRAFLAGELLAR TRANSPORT PROTEIN 52 HOMOLOG"/>
    <property type="match status" value="1"/>
</dbReference>
<dbReference type="WBParaSite" id="ACRNAN_scaffold8828.g23892.t1">
    <property type="protein sequence ID" value="ACRNAN_scaffold8828.g23892.t1"/>
    <property type="gene ID" value="ACRNAN_scaffold8828.g23892"/>
</dbReference>
<dbReference type="GO" id="GO:0060271">
    <property type="term" value="P:cilium assembly"/>
    <property type="evidence" value="ECO:0007669"/>
    <property type="project" value="TreeGrafter"/>
</dbReference>
<evidence type="ECO:0000256" key="1">
    <source>
        <dbReference type="SAM" id="MobiDB-lite"/>
    </source>
</evidence>
<reference evidence="6" key="1">
    <citation type="submission" date="2022-11" db="UniProtKB">
        <authorList>
            <consortium name="WormBaseParasite"/>
        </authorList>
    </citation>
    <scope>IDENTIFICATION</scope>
</reference>
<dbReference type="Gene3D" id="6.10.250.2800">
    <property type="match status" value="1"/>
</dbReference>
<dbReference type="PANTHER" id="PTHR12969">
    <property type="entry name" value="NGD5/OSM-6/IFT52"/>
    <property type="match status" value="1"/>
</dbReference>
<evidence type="ECO:0000259" key="4">
    <source>
        <dbReference type="Pfam" id="PF23355"/>
    </source>
</evidence>
<evidence type="ECO:0000259" key="2">
    <source>
        <dbReference type="Pfam" id="PF21178"/>
    </source>
</evidence>
<evidence type="ECO:0000313" key="5">
    <source>
        <dbReference type="Proteomes" id="UP000887540"/>
    </source>
</evidence>
<feature type="region of interest" description="Disordered" evidence="1">
    <location>
        <begin position="1"/>
        <end position="26"/>
    </location>
</feature>
<organism evidence="5 6">
    <name type="scientific">Acrobeloides nanus</name>
    <dbReference type="NCBI Taxonomy" id="290746"/>
    <lineage>
        <taxon>Eukaryota</taxon>
        <taxon>Metazoa</taxon>
        <taxon>Ecdysozoa</taxon>
        <taxon>Nematoda</taxon>
        <taxon>Chromadorea</taxon>
        <taxon>Rhabditida</taxon>
        <taxon>Tylenchina</taxon>
        <taxon>Cephalobomorpha</taxon>
        <taxon>Cephaloboidea</taxon>
        <taxon>Cephalobidae</taxon>
        <taxon>Acrobeloides</taxon>
    </lineage>
</organism>
<dbReference type="Pfam" id="PF23355">
    <property type="entry name" value="IFT52_GIFT"/>
    <property type="match status" value="1"/>
</dbReference>
<dbReference type="InterPro" id="IPR039975">
    <property type="entry name" value="IFT52"/>
</dbReference>
<dbReference type="Proteomes" id="UP000887540">
    <property type="component" value="Unplaced"/>
</dbReference>
<feature type="domain" description="Intraflagellar transport protein 52 C-terminal" evidence="2">
    <location>
        <begin position="376"/>
        <end position="427"/>
    </location>
</feature>